<name>A0A0L6UXT6_9BASI</name>
<gene>
    <name evidence="1" type="ORF">VP01_3480g3</name>
</gene>
<reference evidence="1 2" key="1">
    <citation type="submission" date="2015-08" db="EMBL/GenBank/DDBJ databases">
        <title>Next Generation Sequencing and Analysis of the Genome of Puccinia sorghi L Schw, the Causal Agent of Maize Common Rust.</title>
        <authorList>
            <person name="Rochi L."/>
            <person name="Burguener G."/>
            <person name="Darino M."/>
            <person name="Turjanski A."/>
            <person name="Kreff E."/>
            <person name="Dieguez M.J."/>
            <person name="Sacco F."/>
        </authorList>
    </citation>
    <scope>NUCLEOTIDE SEQUENCE [LARGE SCALE GENOMIC DNA]</scope>
    <source>
        <strain evidence="1 2">RO10H11247</strain>
    </source>
</reference>
<evidence type="ECO:0000313" key="2">
    <source>
        <dbReference type="Proteomes" id="UP000037035"/>
    </source>
</evidence>
<dbReference type="VEuPathDB" id="FungiDB:VP01_3480g3"/>
<accession>A0A0L6UXT6</accession>
<sequence length="126" mass="14670">MTEERKVEGLNPEARNTMELDPVIDENLHRTQVPNIEPNPVTSENLAGETVEIEDIQEKELYERNHANDMVQYMLASINDEKSDKEIFLIEDEPLLEGVWPVFSYNKFTKPIIQKHILKSGKTQYK</sequence>
<comment type="caution">
    <text evidence="1">The sequence shown here is derived from an EMBL/GenBank/DDBJ whole genome shotgun (WGS) entry which is preliminary data.</text>
</comment>
<protein>
    <submittedName>
        <fullName evidence="1">Uncharacterized protein</fullName>
    </submittedName>
</protein>
<evidence type="ECO:0000313" key="1">
    <source>
        <dbReference type="EMBL" id="KNZ52690.1"/>
    </source>
</evidence>
<dbReference type="OrthoDB" id="10656657at2759"/>
<dbReference type="EMBL" id="LAVV01008480">
    <property type="protein sequence ID" value="KNZ52690.1"/>
    <property type="molecule type" value="Genomic_DNA"/>
</dbReference>
<proteinExistence type="predicted"/>
<dbReference type="Proteomes" id="UP000037035">
    <property type="component" value="Unassembled WGS sequence"/>
</dbReference>
<organism evidence="1 2">
    <name type="scientific">Puccinia sorghi</name>
    <dbReference type="NCBI Taxonomy" id="27349"/>
    <lineage>
        <taxon>Eukaryota</taxon>
        <taxon>Fungi</taxon>
        <taxon>Dikarya</taxon>
        <taxon>Basidiomycota</taxon>
        <taxon>Pucciniomycotina</taxon>
        <taxon>Pucciniomycetes</taxon>
        <taxon>Pucciniales</taxon>
        <taxon>Pucciniaceae</taxon>
        <taxon>Puccinia</taxon>
    </lineage>
</organism>
<dbReference type="AlphaFoldDB" id="A0A0L6UXT6"/>
<keyword evidence="2" id="KW-1185">Reference proteome</keyword>